<dbReference type="PANTHER" id="PTHR43811">
    <property type="entry name" value="FKBP-TYPE PEPTIDYL-PROLYL CIS-TRANS ISOMERASE FKPA"/>
    <property type="match status" value="1"/>
</dbReference>
<dbReference type="InterPro" id="IPR000774">
    <property type="entry name" value="PPIase_FKBP_N"/>
</dbReference>
<dbReference type="PROSITE" id="PS50059">
    <property type="entry name" value="FKBP_PPIASE"/>
    <property type="match status" value="1"/>
</dbReference>
<dbReference type="Pfam" id="PF00254">
    <property type="entry name" value="FKBP_C"/>
    <property type="match status" value="1"/>
</dbReference>
<dbReference type="SUPFAM" id="SSF54534">
    <property type="entry name" value="FKBP-like"/>
    <property type="match status" value="1"/>
</dbReference>
<dbReference type="PANTHER" id="PTHR43811:SF23">
    <property type="entry name" value="FKBP-TYPE 22 KDA PEPTIDYL-PROLYL CIS-TRANS ISOMERASE"/>
    <property type="match status" value="1"/>
</dbReference>
<dbReference type="InterPro" id="IPR001179">
    <property type="entry name" value="PPIase_FKBP_dom"/>
</dbReference>
<dbReference type="Gene3D" id="3.10.50.40">
    <property type="match status" value="1"/>
</dbReference>
<feature type="signal peptide" evidence="6">
    <location>
        <begin position="1"/>
        <end position="27"/>
    </location>
</feature>
<evidence type="ECO:0000256" key="6">
    <source>
        <dbReference type="SAM" id="SignalP"/>
    </source>
</evidence>
<evidence type="ECO:0000256" key="5">
    <source>
        <dbReference type="PROSITE-ProRule" id="PRU00277"/>
    </source>
</evidence>
<gene>
    <name evidence="8" type="ORF">CHYS00102_LOCUS22414</name>
</gene>
<organism evidence="8">
    <name type="scientific">Corethron hystrix</name>
    <dbReference type="NCBI Taxonomy" id="216773"/>
    <lineage>
        <taxon>Eukaryota</taxon>
        <taxon>Sar</taxon>
        <taxon>Stramenopiles</taxon>
        <taxon>Ochrophyta</taxon>
        <taxon>Bacillariophyta</taxon>
        <taxon>Coscinodiscophyceae</taxon>
        <taxon>Corethrophycidae</taxon>
        <taxon>Corethrales</taxon>
        <taxon>Corethraceae</taxon>
        <taxon>Corethron</taxon>
    </lineage>
</organism>
<comment type="catalytic activity">
    <reaction evidence="1 5">
        <text>[protein]-peptidylproline (omega=180) = [protein]-peptidylproline (omega=0)</text>
        <dbReference type="Rhea" id="RHEA:16237"/>
        <dbReference type="Rhea" id="RHEA-COMP:10747"/>
        <dbReference type="Rhea" id="RHEA-COMP:10748"/>
        <dbReference type="ChEBI" id="CHEBI:83833"/>
        <dbReference type="ChEBI" id="CHEBI:83834"/>
        <dbReference type="EC" id="5.2.1.8"/>
    </reaction>
</comment>
<keyword evidence="4 5" id="KW-0413">Isomerase</keyword>
<sequence length="313" mass="32616">MKAVARPTKYMLCILLSLVLSRAVVVAFTLSSSSSFTRPLTNNLLAISGPSRDTFLRSAPEAGDETVDPELAKVMYTLGIELGMSLGDISVLANNAEERTHVVRGIVDVCTGRLDMAGCEAMLKAHGEQMKQVIRERATQAQKELQLLGEKMLDEMASQPDAIKLASGVVVQIIETESDTSVGSGLSPSATSSVEADYHGTFADGTVFDSSLGKEGDSPKFALAGVIEGWRDGFQELIEGQVAMLGIPSQLAYGPQGTPDGAIPPNATLFFKVKLVKVLTAGVSKSGLVGADGKALTSAGGSSALLGADGKPL</sequence>
<protein>
    <recommendedName>
        <fullName evidence="2 5">peptidylprolyl isomerase</fullName>
        <ecNumber evidence="2 5">5.2.1.8</ecNumber>
    </recommendedName>
</protein>
<feature type="domain" description="PPIase FKBP-type" evidence="7">
    <location>
        <begin position="191"/>
        <end position="279"/>
    </location>
</feature>
<dbReference type="InterPro" id="IPR046357">
    <property type="entry name" value="PPIase_dom_sf"/>
</dbReference>
<keyword evidence="3 5" id="KW-0697">Rotamase</keyword>
<name>A0A7S1BQT2_9STRA</name>
<keyword evidence="6" id="KW-0732">Signal</keyword>
<evidence type="ECO:0000313" key="8">
    <source>
        <dbReference type="EMBL" id="CAD8895200.1"/>
    </source>
</evidence>
<proteinExistence type="predicted"/>
<evidence type="ECO:0000256" key="2">
    <source>
        <dbReference type="ARBA" id="ARBA00013194"/>
    </source>
</evidence>
<dbReference type="Pfam" id="PF01346">
    <property type="entry name" value="FKBP_N"/>
    <property type="match status" value="1"/>
</dbReference>
<dbReference type="GO" id="GO:0003755">
    <property type="term" value="F:peptidyl-prolyl cis-trans isomerase activity"/>
    <property type="evidence" value="ECO:0007669"/>
    <property type="project" value="UniProtKB-KW"/>
</dbReference>
<dbReference type="EMBL" id="HBFR01030859">
    <property type="protein sequence ID" value="CAD8895200.1"/>
    <property type="molecule type" value="Transcribed_RNA"/>
</dbReference>
<dbReference type="AlphaFoldDB" id="A0A7S1BQT2"/>
<evidence type="ECO:0000256" key="4">
    <source>
        <dbReference type="ARBA" id="ARBA00023235"/>
    </source>
</evidence>
<accession>A0A7S1BQT2</accession>
<feature type="chain" id="PRO_5031091551" description="peptidylprolyl isomerase" evidence="6">
    <location>
        <begin position="28"/>
        <end position="313"/>
    </location>
</feature>
<dbReference type="GO" id="GO:0006457">
    <property type="term" value="P:protein folding"/>
    <property type="evidence" value="ECO:0007669"/>
    <property type="project" value="InterPro"/>
</dbReference>
<reference evidence="8" key="1">
    <citation type="submission" date="2021-01" db="EMBL/GenBank/DDBJ databases">
        <authorList>
            <person name="Corre E."/>
            <person name="Pelletier E."/>
            <person name="Niang G."/>
            <person name="Scheremetjew M."/>
            <person name="Finn R."/>
            <person name="Kale V."/>
            <person name="Holt S."/>
            <person name="Cochrane G."/>
            <person name="Meng A."/>
            <person name="Brown T."/>
            <person name="Cohen L."/>
        </authorList>
    </citation>
    <scope>NUCLEOTIDE SEQUENCE</scope>
    <source>
        <strain evidence="8">308</strain>
    </source>
</reference>
<evidence type="ECO:0000259" key="7">
    <source>
        <dbReference type="PROSITE" id="PS50059"/>
    </source>
</evidence>
<evidence type="ECO:0000256" key="1">
    <source>
        <dbReference type="ARBA" id="ARBA00000971"/>
    </source>
</evidence>
<evidence type="ECO:0000256" key="3">
    <source>
        <dbReference type="ARBA" id="ARBA00023110"/>
    </source>
</evidence>
<dbReference type="EC" id="5.2.1.8" evidence="2 5"/>